<keyword evidence="9" id="KW-1185">Reference proteome</keyword>
<keyword evidence="3 6" id="KW-0658">Purine biosynthesis</keyword>
<protein>
    <recommendedName>
        <fullName evidence="6">Phosphoribosylglycinamide formyltransferase</fullName>
        <ecNumber evidence="6">2.1.2.2</ecNumber>
    </recommendedName>
    <alternativeName>
        <fullName evidence="6">5'-phosphoribosylglycinamide transformylase</fullName>
    </alternativeName>
    <alternativeName>
        <fullName evidence="6">GAR transformylase</fullName>
        <shortName evidence="6">GART</shortName>
    </alternativeName>
</protein>
<dbReference type="FunFam" id="3.40.50.170:FF:000007">
    <property type="entry name" value="Phosphoribosylglycinamide formyltransferase"/>
    <property type="match status" value="1"/>
</dbReference>
<feature type="binding site" evidence="6">
    <location>
        <begin position="11"/>
        <end position="13"/>
    </location>
    <ligand>
        <name>N(1)-(5-phospho-beta-D-ribosyl)glycinamide</name>
        <dbReference type="ChEBI" id="CHEBI:143788"/>
    </ligand>
</feature>
<dbReference type="EC" id="2.1.2.2" evidence="6"/>
<dbReference type="HAMAP" id="MF_01930">
    <property type="entry name" value="PurN"/>
    <property type="match status" value="1"/>
</dbReference>
<comment type="catalytic activity">
    <reaction evidence="5 6">
        <text>N(1)-(5-phospho-beta-D-ribosyl)glycinamide + (6R)-10-formyltetrahydrofolate = N(2)-formyl-N(1)-(5-phospho-beta-D-ribosyl)glycinamide + (6S)-5,6,7,8-tetrahydrofolate + H(+)</text>
        <dbReference type="Rhea" id="RHEA:15053"/>
        <dbReference type="ChEBI" id="CHEBI:15378"/>
        <dbReference type="ChEBI" id="CHEBI:57453"/>
        <dbReference type="ChEBI" id="CHEBI:143788"/>
        <dbReference type="ChEBI" id="CHEBI:147286"/>
        <dbReference type="ChEBI" id="CHEBI:195366"/>
        <dbReference type="EC" id="2.1.2.2"/>
    </reaction>
</comment>
<feature type="binding site" evidence="6">
    <location>
        <begin position="89"/>
        <end position="92"/>
    </location>
    <ligand>
        <name>(6R)-10-formyltetrahydrofolate</name>
        <dbReference type="ChEBI" id="CHEBI:195366"/>
    </ligand>
</feature>
<feature type="domain" description="Formyl transferase N-terminal" evidence="7">
    <location>
        <begin position="1"/>
        <end position="180"/>
    </location>
</feature>
<comment type="function">
    <text evidence="6">Catalyzes the transfer of a formyl group from 10-formyltetrahydrofolate to 5-phospho-ribosyl-glycinamide (GAR), producing 5-phospho-ribosyl-N-formylglycinamide (FGAR) and tetrahydrofolate.</text>
</comment>
<dbReference type="Gene3D" id="3.40.50.170">
    <property type="entry name" value="Formyl transferase, N-terminal domain"/>
    <property type="match status" value="1"/>
</dbReference>
<dbReference type="InterPro" id="IPR004607">
    <property type="entry name" value="GART"/>
</dbReference>
<keyword evidence="2 6" id="KW-0808">Transferase</keyword>
<evidence type="ECO:0000313" key="9">
    <source>
        <dbReference type="Proteomes" id="UP000199488"/>
    </source>
</evidence>
<evidence type="ECO:0000256" key="1">
    <source>
        <dbReference type="ARBA" id="ARBA00005054"/>
    </source>
</evidence>
<dbReference type="GO" id="GO:0005829">
    <property type="term" value="C:cytosol"/>
    <property type="evidence" value="ECO:0007669"/>
    <property type="project" value="TreeGrafter"/>
</dbReference>
<dbReference type="NCBIfam" id="TIGR00639">
    <property type="entry name" value="PurN"/>
    <property type="match status" value="1"/>
</dbReference>
<feature type="site" description="Raises pKa of active site His" evidence="6">
    <location>
        <position position="144"/>
    </location>
</feature>
<evidence type="ECO:0000256" key="5">
    <source>
        <dbReference type="ARBA" id="ARBA00047664"/>
    </source>
</evidence>
<comment type="pathway">
    <text evidence="1 6">Purine metabolism; IMP biosynthesis via de novo pathway; N(2)-formyl-N(1)-(5-phospho-D-ribosyl)glycinamide from N(1)-(5-phospho-D-ribosyl)glycinamide (10-formyl THF route): step 1/1.</text>
</comment>
<gene>
    <name evidence="6" type="primary">purN</name>
    <name evidence="8" type="ORF">SAMN05421781_2571</name>
</gene>
<dbReference type="UniPathway" id="UPA00074">
    <property type="reaction ID" value="UER00126"/>
</dbReference>
<feature type="binding site" evidence="6">
    <location>
        <position position="64"/>
    </location>
    <ligand>
        <name>(6R)-10-formyltetrahydrofolate</name>
        <dbReference type="ChEBI" id="CHEBI:195366"/>
    </ligand>
</feature>
<dbReference type="CDD" id="cd08645">
    <property type="entry name" value="FMT_core_GART"/>
    <property type="match status" value="1"/>
</dbReference>
<dbReference type="Pfam" id="PF00551">
    <property type="entry name" value="Formyl_trans_N"/>
    <property type="match status" value="1"/>
</dbReference>
<organism evidence="8 9">
    <name type="scientific">Marinococcus luteus</name>
    <dbReference type="NCBI Taxonomy" id="1122204"/>
    <lineage>
        <taxon>Bacteria</taxon>
        <taxon>Bacillati</taxon>
        <taxon>Bacillota</taxon>
        <taxon>Bacilli</taxon>
        <taxon>Bacillales</taxon>
        <taxon>Bacillaceae</taxon>
        <taxon>Marinococcus</taxon>
    </lineage>
</organism>
<dbReference type="PROSITE" id="PS00373">
    <property type="entry name" value="GART"/>
    <property type="match status" value="1"/>
</dbReference>
<evidence type="ECO:0000313" key="8">
    <source>
        <dbReference type="EMBL" id="SDW85988.1"/>
    </source>
</evidence>
<evidence type="ECO:0000256" key="4">
    <source>
        <dbReference type="ARBA" id="ARBA00038440"/>
    </source>
</evidence>
<dbReference type="STRING" id="1122204.SAMN05421781_2571"/>
<dbReference type="InterPro" id="IPR036477">
    <property type="entry name" value="Formyl_transf_N_sf"/>
</dbReference>
<feature type="active site" description="Proton donor" evidence="6">
    <location>
        <position position="108"/>
    </location>
</feature>
<dbReference type="AlphaFoldDB" id="A0A1H2WZN1"/>
<name>A0A1H2WZN1_9BACI</name>
<dbReference type="PANTHER" id="PTHR43369">
    <property type="entry name" value="PHOSPHORIBOSYLGLYCINAMIDE FORMYLTRANSFERASE"/>
    <property type="match status" value="1"/>
</dbReference>
<dbReference type="EMBL" id="FNNC01000006">
    <property type="protein sequence ID" value="SDW85988.1"/>
    <property type="molecule type" value="Genomic_DNA"/>
</dbReference>
<reference evidence="8 9" key="1">
    <citation type="submission" date="2016-10" db="EMBL/GenBank/DDBJ databases">
        <authorList>
            <person name="de Groot N.N."/>
        </authorList>
    </citation>
    <scope>NUCLEOTIDE SEQUENCE [LARGE SCALE GENOMIC DNA]</scope>
    <source>
        <strain evidence="8 9">DSM 23126</strain>
    </source>
</reference>
<dbReference type="GO" id="GO:0006189">
    <property type="term" value="P:'de novo' IMP biosynthetic process"/>
    <property type="evidence" value="ECO:0007669"/>
    <property type="project" value="UniProtKB-UniRule"/>
</dbReference>
<accession>A0A1H2WZN1</accession>
<evidence type="ECO:0000256" key="2">
    <source>
        <dbReference type="ARBA" id="ARBA00022679"/>
    </source>
</evidence>
<dbReference type="PANTHER" id="PTHR43369:SF2">
    <property type="entry name" value="PHOSPHORIBOSYLGLYCINAMIDE FORMYLTRANSFERASE"/>
    <property type="match status" value="1"/>
</dbReference>
<dbReference type="InterPro" id="IPR001555">
    <property type="entry name" value="GART_AS"/>
</dbReference>
<dbReference type="InterPro" id="IPR002376">
    <property type="entry name" value="Formyl_transf_N"/>
</dbReference>
<comment type="similarity">
    <text evidence="4 6">Belongs to the GART family.</text>
</comment>
<dbReference type="SUPFAM" id="SSF53328">
    <property type="entry name" value="Formyltransferase"/>
    <property type="match status" value="1"/>
</dbReference>
<evidence type="ECO:0000256" key="6">
    <source>
        <dbReference type="HAMAP-Rule" id="MF_01930"/>
    </source>
</evidence>
<sequence length="202" mass="22309">MKLALFASGTGSNARSLVRAAREQRLEAEFVLIVCDRPRAPVLAFAEEEGIPVFAFSPKEYENKAAFETEIVKELYAKGVERIVLAGYMRLIGDTLLTEYGGRMINVHPSLLPAFPGKDAIRQAWDAGVKVTGVTVHYVDEGMDTGSIIAQEPLYVKETDSFETLTAGIQAVEHRLYPEIVQQWIARPLKTVQTNTEGANHS</sequence>
<dbReference type="Proteomes" id="UP000199488">
    <property type="component" value="Unassembled WGS sequence"/>
</dbReference>
<proteinExistence type="inferred from homology"/>
<evidence type="ECO:0000256" key="3">
    <source>
        <dbReference type="ARBA" id="ARBA00022755"/>
    </source>
</evidence>
<feature type="binding site" evidence="6">
    <location>
        <position position="106"/>
    </location>
    <ligand>
        <name>(6R)-10-formyltetrahydrofolate</name>
        <dbReference type="ChEBI" id="CHEBI:195366"/>
    </ligand>
</feature>
<dbReference type="GO" id="GO:0004644">
    <property type="term" value="F:phosphoribosylglycinamide formyltransferase activity"/>
    <property type="evidence" value="ECO:0007669"/>
    <property type="project" value="UniProtKB-UniRule"/>
</dbReference>
<evidence type="ECO:0000259" key="7">
    <source>
        <dbReference type="Pfam" id="PF00551"/>
    </source>
</evidence>